<keyword evidence="9" id="KW-1185">Reference proteome</keyword>
<keyword evidence="5" id="KW-1278">Translocase</keyword>
<evidence type="ECO:0000259" key="7">
    <source>
        <dbReference type="PROSITE" id="PS50893"/>
    </source>
</evidence>
<dbReference type="RefSeq" id="WP_369455539.1">
    <property type="nucleotide sequence ID" value="NZ_JBGCUO010000001.1"/>
</dbReference>
<dbReference type="Pfam" id="PF00005">
    <property type="entry name" value="ABC_tran"/>
    <property type="match status" value="1"/>
</dbReference>
<feature type="domain" description="ABC transporter" evidence="7">
    <location>
        <begin position="11"/>
        <end position="216"/>
    </location>
</feature>
<gene>
    <name evidence="8" type="primary">ccmA</name>
    <name evidence="8" type="ORF">AB5I84_09110</name>
</gene>
<evidence type="ECO:0000313" key="8">
    <source>
        <dbReference type="EMBL" id="MEY1662303.1"/>
    </source>
</evidence>
<dbReference type="NCBIfam" id="NF010061">
    <property type="entry name" value="PRK13538.1"/>
    <property type="match status" value="1"/>
</dbReference>
<keyword evidence="4" id="KW-0067">ATP-binding</keyword>
<evidence type="ECO:0000256" key="4">
    <source>
        <dbReference type="ARBA" id="ARBA00022840"/>
    </source>
</evidence>
<dbReference type="InterPro" id="IPR027417">
    <property type="entry name" value="P-loop_NTPase"/>
</dbReference>
<dbReference type="PROSITE" id="PS50893">
    <property type="entry name" value="ABC_TRANSPORTER_2"/>
    <property type="match status" value="1"/>
</dbReference>
<name>A0ABV4AHJ9_9GAMM</name>
<dbReference type="Proteomes" id="UP001562065">
    <property type="component" value="Unassembled WGS sequence"/>
</dbReference>
<accession>A0ABV4AHJ9</accession>
<evidence type="ECO:0000256" key="3">
    <source>
        <dbReference type="ARBA" id="ARBA00022748"/>
    </source>
</evidence>
<evidence type="ECO:0000256" key="6">
    <source>
        <dbReference type="ARBA" id="ARBA00023136"/>
    </source>
</evidence>
<dbReference type="PANTHER" id="PTHR43499:SF1">
    <property type="entry name" value="ABC TRANSPORTER I FAMILY MEMBER 1"/>
    <property type="match status" value="1"/>
</dbReference>
<organism evidence="8 9">
    <name type="scientific">Isoalcanivorax beigongshangi</name>
    <dbReference type="NCBI Taxonomy" id="3238810"/>
    <lineage>
        <taxon>Bacteria</taxon>
        <taxon>Pseudomonadati</taxon>
        <taxon>Pseudomonadota</taxon>
        <taxon>Gammaproteobacteria</taxon>
        <taxon>Oceanospirillales</taxon>
        <taxon>Alcanivoracaceae</taxon>
        <taxon>Isoalcanivorax</taxon>
    </lineage>
</organism>
<keyword evidence="3" id="KW-0201">Cytochrome c-type biogenesis</keyword>
<keyword evidence="6" id="KW-0472">Membrane</keyword>
<dbReference type="SUPFAM" id="SSF52540">
    <property type="entry name" value="P-loop containing nucleoside triphosphate hydrolases"/>
    <property type="match status" value="1"/>
</dbReference>
<evidence type="ECO:0000256" key="5">
    <source>
        <dbReference type="ARBA" id="ARBA00022967"/>
    </source>
</evidence>
<keyword evidence="2" id="KW-0547">Nucleotide-binding</keyword>
<comment type="caution">
    <text evidence="8">The sequence shown here is derived from an EMBL/GenBank/DDBJ whole genome shotgun (WGS) entry which is preliminary data.</text>
</comment>
<evidence type="ECO:0000313" key="9">
    <source>
        <dbReference type="Proteomes" id="UP001562065"/>
    </source>
</evidence>
<evidence type="ECO:0000256" key="2">
    <source>
        <dbReference type="ARBA" id="ARBA00022741"/>
    </source>
</evidence>
<dbReference type="SMART" id="SM00382">
    <property type="entry name" value="AAA"/>
    <property type="match status" value="1"/>
</dbReference>
<dbReference type="InterPro" id="IPR017871">
    <property type="entry name" value="ABC_transporter-like_CS"/>
</dbReference>
<dbReference type="NCBIfam" id="TIGR01189">
    <property type="entry name" value="ccmA"/>
    <property type="match status" value="1"/>
</dbReference>
<dbReference type="EMBL" id="JBGCUO010000001">
    <property type="protein sequence ID" value="MEY1662303.1"/>
    <property type="molecule type" value="Genomic_DNA"/>
</dbReference>
<keyword evidence="1" id="KW-0813">Transport</keyword>
<proteinExistence type="predicted"/>
<dbReference type="InterPro" id="IPR003593">
    <property type="entry name" value="AAA+_ATPase"/>
</dbReference>
<dbReference type="Gene3D" id="3.40.50.300">
    <property type="entry name" value="P-loop containing nucleotide triphosphate hydrolases"/>
    <property type="match status" value="1"/>
</dbReference>
<dbReference type="InterPro" id="IPR003439">
    <property type="entry name" value="ABC_transporter-like_ATP-bd"/>
</dbReference>
<evidence type="ECO:0000256" key="1">
    <source>
        <dbReference type="ARBA" id="ARBA00022448"/>
    </source>
</evidence>
<reference evidence="8 9" key="1">
    <citation type="submission" date="2024-07" db="EMBL/GenBank/DDBJ databases">
        <authorList>
            <person name="Ren Q."/>
        </authorList>
    </citation>
    <scope>NUCLEOTIDE SEQUENCE [LARGE SCALE GENOMIC DNA]</scope>
    <source>
        <strain evidence="8 9">REN37</strain>
    </source>
</reference>
<dbReference type="PANTHER" id="PTHR43499">
    <property type="entry name" value="ABC TRANSPORTER I FAMILY MEMBER 1"/>
    <property type="match status" value="1"/>
</dbReference>
<protein>
    <submittedName>
        <fullName evidence="8">Cytochrome c biogenesis heme-transporting ATPase CcmA</fullName>
    </submittedName>
</protein>
<dbReference type="InterPro" id="IPR005895">
    <property type="entry name" value="ABC_transptr_haem_export_CcmA"/>
</dbReference>
<sequence>MTAADLPPPLLTLDALSCERDDRLLFSQLSLTASAGEIWQVAGANGAGKTTLLRVLVGLHGFYEGEVRWQLPGCHHRQGRDGLLYLGHRPGLRDELTALENLRALCAIHQQDATLLPAALAAVGLRGFEDALVGSLSAGQKRRVALARLWLPGKPVWVLDEPFTAIDLDGVALLEQQLRAHAAAGGLVIYTSHHRLAGDIHQVHLGAARPQVLRAGAAA</sequence>
<dbReference type="PROSITE" id="PS00211">
    <property type="entry name" value="ABC_TRANSPORTER_1"/>
    <property type="match status" value="1"/>
</dbReference>